<organism evidence="4 5">
    <name type="scientific">Bacillus salipaludis</name>
    <dbReference type="NCBI Taxonomy" id="2547811"/>
    <lineage>
        <taxon>Bacteria</taxon>
        <taxon>Bacillati</taxon>
        <taxon>Bacillota</taxon>
        <taxon>Bacilli</taxon>
        <taxon>Bacillales</taxon>
        <taxon>Bacillaceae</taxon>
        <taxon>Bacillus</taxon>
    </lineage>
</organism>
<comment type="caution">
    <text evidence="4">The sequence shown here is derived from an EMBL/GenBank/DDBJ whole genome shotgun (WGS) entry which is preliminary data.</text>
</comment>
<dbReference type="PANTHER" id="PTHR34580">
    <property type="match status" value="1"/>
</dbReference>
<dbReference type="Proteomes" id="UP001178888">
    <property type="component" value="Unassembled WGS sequence"/>
</dbReference>
<reference evidence="4" key="1">
    <citation type="submission" date="2023-08" db="EMBL/GenBank/DDBJ databases">
        <title>Nitrogen cycling bacteria in agricultural field soils.</title>
        <authorList>
            <person name="Jang J."/>
        </authorList>
    </citation>
    <scope>NUCLEOTIDE SEQUENCE</scope>
    <source>
        <strain evidence="4">PS3-36</strain>
    </source>
</reference>
<evidence type="ECO:0000313" key="5">
    <source>
        <dbReference type="Proteomes" id="UP001178888"/>
    </source>
</evidence>
<dbReference type="PIRSF" id="PIRSF016838">
    <property type="entry name" value="PafC"/>
    <property type="match status" value="1"/>
</dbReference>
<protein>
    <submittedName>
        <fullName evidence="4">YafY family protein</fullName>
    </submittedName>
</protein>
<dbReference type="InterPro" id="IPR051534">
    <property type="entry name" value="CBASS_pafABC_assoc_protein"/>
</dbReference>
<dbReference type="PROSITE" id="PS51000">
    <property type="entry name" value="HTH_DEOR_2"/>
    <property type="match status" value="1"/>
</dbReference>
<dbReference type="InterPro" id="IPR001034">
    <property type="entry name" value="DeoR_HTH"/>
</dbReference>
<dbReference type="Pfam" id="PF08279">
    <property type="entry name" value="HTH_11"/>
    <property type="match status" value="1"/>
</dbReference>
<dbReference type="InterPro" id="IPR028349">
    <property type="entry name" value="PafC-like"/>
</dbReference>
<accession>A0AA90TWJ1</accession>
<dbReference type="SUPFAM" id="SSF46785">
    <property type="entry name" value="Winged helix' DNA-binding domain"/>
    <property type="match status" value="1"/>
</dbReference>
<sequence>MKIERLISMIMILLQRELVSAAELAKIFEVTTRTIYRDVETLSMANIPIFTVLGRDGGIGLMPTYKVDKKLLTSKDLQNILTALHGVEQLIQSPEIKSTMTKIRAMQTEQRNSELDFSLHFTGWQGTEELKALAESLQEAIRVHLIVKFDYYDANGTHSSRKIEPYHLMYKGERWYVHGYSYEREDFRIFRLARMSNLIFTNETFNARYYIVKDIIPKEKLPKFYPVRLKANMRVRDIIIERFGTSVITPCDETTYYIDLQLPNVEYAYRFILQLGANAEIIDGGLFEKDFRKYLAKIINLYEPNL</sequence>
<evidence type="ECO:0000313" key="4">
    <source>
        <dbReference type="EMBL" id="MDQ6600793.1"/>
    </source>
</evidence>
<dbReference type="RefSeq" id="WP_308914439.1">
    <property type="nucleotide sequence ID" value="NZ_JAVGVR010000002.1"/>
</dbReference>
<keyword evidence="1" id="KW-0805">Transcription regulation</keyword>
<gene>
    <name evidence="4" type="ORF">RCG21_31730</name>
</gene>
<dbReference type="EMBL" id="JAVGVR010000002">
    <property type="protein sequence ID" value="MDQ6600793.1"/>
    <property type="molecule type" value="Genomic_DNA"/>
</dbReference>
<proteinExistence type="predicted"/>
<dbReference type="Pfam" id="PF13280">
    <property type="entry name" value="WYL"/>
    <property type="match status" value="1"/>
</dbReference>
<dbReference type="InterPro" id="IPR036390">
    <property type="entry name" value="WH_DNA-bd_sf"/>
</dbReference>
<dbReference type="InterPro" id="IPR036388">
    <property type="entry name" value="WH-like_DNA-bd_sf"/>
</dbReference>
<evidence type="ECO:0000256" key="2">
    <source>
        <dbReference type="ARBA" id="ARBA00023163"/>
    </source>
</evidence>
<evidence type="ECO:0000259" key="3">
    <source>
        <dbReference type="PROSITE" id="PS51000"/>
    </source>
</evidence>
<dbReference type="AlphaFoldDB" id="A0AA90TWJ1"/>
<name>A0AA90TWJ1_9BACI</name>
<dbReference type="GO" id="GO:0003700">
    <property type="term" value="F:DNA-binding transcription factor activity"/>
    <property type="evidence" value="ECO:0007669"/>
    <property type="project" value="InterPro"/>
</dbReference>
<dbReference type="InterPro" id="IPR013196">
    <property type="entry name" value="HTH_11"/>
</dbReference>
<keyword evidence="2" id="KW-0804">Transcription</keyword>
<dbReference type="Gene3D" id="1.10.10.10">
    <property type="entry name" value="Winged helix-like DNA-binding domain superfamily/Winged helix DNA-binding domain"/>
    <property type="match status" value="1"/>
</dbReference>
<dbReference type="PROSITE" id="PS52050">
    <property type="entry name" value="WYL"/>
    <property type="match status" value="1"/>
</dbReference>
<dbReference type="PANTHER" id="PTHR34580:SF1">
    <property type="entry name" value="PROTEIN PAFC"/>
    <property type="match status" value="1"/>
</dbReference>
<feature type="domain" description="HTH deoR-type" evidence="3">
    <location>
        <begin position="2"/>
        <end position="61"/>
    </location>
</feature>
<keyword evidence="5" id="KW-1185">Reference proteome</keyword>
<dbReference type="InterPro" id="IPR026881">
    <property type="entry name" value="WYL_dom"/>
</dbReference>
<evidence type="ECO:0000256" key="1">
    <source>
        <dbReference type="ARBA" id="ARBA00023015"/>
    </source>
</evidence>